<feature type="compositionally biased region" description="Polar residues" evidence="1">
    <location>
        <begin position="177"/>
        <end position="195"/>
    </location>
</feature>
<comment type="caution">
    <text evidence="2">The sequence shown here is derived from an EMBL/GenBank/DDBJ whole genome shotgun (WGS) entry which is preliminary data.</text>
</comment>
<gene>
    <name evidence="2" type="ORF">PACLA_8A000779</name>
</gene>
<feature type="region of interest" description="Disordered" evidence="1">
    <location>
        <begin position="1"/>
        <end position="54"/>
    </location>
</feature>
<evidence type="ECO:0000313" key="3">
    <source>
        <dbReference type="Proteomes" id="UP001152795"/>
    </source>
</evidence>
<dbReference type="Proteomes" id="UP001152795">
    <property type="component" value="Unassembled WGS sequence"/>
</dbReference>
<feature type="region of interest" description="Disordered" evidence="1">
    <location>
        <begin position="307"/>
        <end position="336"/>
    </location>
</feature>
<feature type="compositionally biased region" description="Polar residues" evidence="1">
    <location>
        <begin position="315"/>
        <end position="332"/>
    </location>
</feature>
<evidence type="ECO:0000313" key="2">
    <source>
        <dbReference type="EMBL" id="CAB4021797.1"/>
    </source>
</evidence>
<protein>
    <submittedName>
        <fullName evidence="2">Uncharacterized protein</fullName>
    </submittedName>
</protein>
<feature type="compositionally biased region" description="Basic and acidic residues" evidence="1">
    <location>
        <begin position="98"/>
        <end position="110"/>
    </location>
</feature>
<accession>A0A6S7IV42</accession>
<name>A0A6S7IV42_PARCT</name>
<dbReference type="AlphaFoldDB" id="A0A6S7IV42"/>
<evidence type="ECO:0000256" key="1">
    <source>
        <dbReference type="SAM" id="MobiDB-lite"/>
    </source>
</evidence>
<keyword evidence="3" id="KW-1185">Reference proteome</keyword>
<reference evidence="2" key="1">
    <citation type="submission" date="2020-04" db="EMBL/GenBank/DDBJ databases">
        <authorList>
            <person name="Alioto T."/>
            <person name="Alioto T."/>
            <person name="Gomez Garrido J."/>
        </authorList>
    </citation>
    <scope>NUCLEOTIDE SEQUENCE</scope>
    <source>
        <strain evidence="2">A484AB</strain>
    </source>
</reference>
<feature type="region of interest" description="Disordered" evidence="1">
    <location>
        <begin position="97"/>
        <end position="124"/>
    </location>
</feature>
<dbReference type="OrthoDB" id="10072096at2759"/>
<feature type="compositionally biased region" description="Basic residues" evidence="1">
    <location>
        <begin position="26"/>
        <end position="36"/>
    </location>
</feature>
<organism evidence="2 3">
    <name type="scientific">Paramuricea clavata</name>
    <name type="common">Red gorgonian</name>
    <name type="synonym">Violescent sea-whip</name>
    <dbReference type="NCBI Taxonomy" id="317549"/>
    <lineage>
        <taxon>Eukaryota</taxon>
        <taxon>Metazoa</taxon>
        <taxon>Cnidaria</taxon>
        <taxon>Anthozoa</taxon>
        <taxon>Octocorallia</taxon>
        <taxon>Malacalcyonacea</taxon>
        <taxon>Plexauridae</taxon>
        <taxon>Paramuricea</taxon>
    </lineage>
</organism>
<feature type="region of interest" description="Disordered" evidence="1">
    <location>
        <begin position="174"/>
        <end position="195"/>
    </location>
</feature>
<proteinExistence type="predicted"/>
<dbReference type="EMBL" id="CACRXK020011628">
    <property type="protein sequence ID" value="CAB4021797.1"/>
    <property type="molecule type" value="Genomic_DNA"/>
</dbReference>
<sequence>MRAKNSGRKPVQRDGLRPESASTVKKTIRTTAKKTQHKQESIEWQSNGVDTGKPMDITEEEELERITGMLQRDNLVRGVGIVEEVYKLLHCTPGTGGPRKDCFHHSHQSKDGSQTKSRDSDDRRYHSLSNSVISNTGSMVSNYLASTSIGRLYPHAFPQNSSLARGDHRRTFATIGRNDSSGHLSPGTSQSNNVNKLRFGSRKILANRNTYHVSDSDTRFSDSDTTCLESHFNPHLRRTLSASGLACKLQPNSGKVRTGNTSSVIPPGIISLQNTSSTGVKVTAHKSPLGLSVISGPAPISYKSITKAGGHTGNIGRSSKLGQRIRSTSSDSSCKHLEVRDHHAVVLS</sequence>